<keyword evidence="1" id="KW-0175">Coiled coil</keyword>
<keyword evidence="3" id="KW-1185">Reference proteome</keyword>
<proteinExistence type="predicted"/>
<reference evidence="2 3" key="1">
    <citation type="submission" date="2020-07" db="EMBL/GenBank/DDBJ databases">
        <title>Vallitalea guaymasensis genome.</title>
        <authorList>
            <person name="Postec A."/>
        </authorList>
    </citation>
    <scope>NUCLEOTIDE SEQUENCE [LARGE SCALE GENOMIC DNA]</scope>
    <source>
        <strain evidence="2 3">Ra1766G1</strain>
    </source>
</reference>
<dbReference type="InterPro" id="IPR031344">
    <property type="entry name" value="DUF5104"/>
</dbReference>
<dbReference type="RefSeq" id="WP_212690031.1">
    <property type="nucleotide sequence ID" value="NZ_CP058561.1"/>
</dbReference>
<dbReference type="Proteomes" id="UP000677305">
    <property type="component" value="Chromosome"/>
</dbReference>
<dbReference type="Gene3D" id="3.10.450.50">
    <property type="match status" value="1"/>
</dbReference>
<dbReference type="EMBL" id="CP058561">
    <property type="protein sequence ID" value="QUH29776.1"/>
    <property type="molecule type" value="Genomic_DNA"/>
</dbReference>
<evidence type="ECO:0000313" key="2">
    <source>
        <dbReference type="EMBL" id="QUH29776.1"/>
    </source>
</evidence>
<organism evidence="2 3">
    <name type="scientific">Vallitalea guaymasensis</name>
    <dbReference type="NCBI Taxonomy" id="1185412"/>
    <lineage>
        <taxon>Bacteria</taxon>
        <taxon>Bacillati</taxon>
        <taxon>Bacillota</taxon>
        <taxon>Clostridia</taxon>
        <taxon>Lachnospirales</taxon>
        <taxon>Vallitaleaceae</taxon>
        <taxon>Vallitalea</taxon>
    </lineage>
</organism>
<accession>A0A8J8MB84</accession>
<protein>
    <submittedName>
        <fullName evidence="2">DUF5104 domain-containing protein</fullName>
    </submittedName>
</protein>
<evidence type="ECO:0000256" key="1">
    <source>
        <dbReference type="SAM" id="Coils"/>
    </source>
</evidence>
<dbReference type="Pfam" id="PF17117">
    <property type="entry name" value="DUF5104"/>
    <property type="match status" value="1"/>
</dbReference>
<evidence type="ECO:0000313" key="3">
    <source>
        <dbReference type="Proteomes" id="UP000677305"/>
    </source>
</evidence>
<dbReference type="PROSITE" id="PS51257">
    <property type="entry name" value="PROKAR_LIPOPROTEIN"/>
    <property type="match status" value="1"/>
</dbReference>
<gene>
    <name evidence="2" type="ORF">HYG85_13015</name>
</gene>
<dbReference type="AlphaFoldDB" id="A0A8J8MB84"/>
<feature type="coiled-coil region" evidence="1">
    <location>
        <begin position="33"/>
        <end position="60"/>
    </location>
</feature>
<sequence>MRKLKISFILIFNMLVLSSCSLVDIRLKMLNEVDDEAIANARLEEVIEALENQDKDTLKALFSKQALDESNDFDINMNQMFEFFQGEVDSWEKSSGPSASTSNNHGHKTKQINSYYFVNTDKQKYFFLLHDNSVDTDNSDNVGLYLLLIVKAEDREKIYDENQKILYDGDEKISRVGIYLPLK</sequence>
<name>A0A8J8MB84_9FIRM</name>
<dbReference type="KEGG" id="vgu:HYG85_13015"/>